<reference evidence="2" key="1">
    <citation type="submission" date="2023-06" db="EMBL/GenBank/DDBJ databases">
        <authorList>
            <person name="Kurt Z."/>
        </authorList>
    </citation>
    <scope>NUCLEOTIDE SEQUENCE</scope>
</reference>
<organism evidence="2">
    <name type="scientific">Hexamita inflata</name>
    <dbReference type="NCBI Taxonomy" id="28002"/>
    <lineage>
        <taxon>Eukaryota</taxon>
        <taxon>Metamonada</taxon>
        <taxon>Diplomonadida</taxon>
        <taxon>Hexamitidae</taxon>
        <taxon>Hexamitinae</taxon>
        <taxon>Hexamita</taxon>
    </lineage>
</organism>
<evidence type="ECO:0000313" key="2">
    <source>
        <dbReference type="EMBL" id="CAI9932430.1"/>
    </source>
</evidence>
<evidence type="ECO:0000313" key="4">
    <source>
        <dbReference type="Proteomes" id="UP001642409"/>
    </source>
</evidence>
<name>A0AA86P6I1_9EUKA</name>
<feature type="region of interest" description="Disordered" evidence="1">
    <location>
        <begin position="1"/>
        <end position="66"/>
    </location>
</feature>
<proteinExistence type="predicted"/>
<protein>
    <submittedName>
        <fullName evidence="2">Uncharacterized protein</fullName>
    </submittedName>
</protein>
<evidence type="ECO:0000313" key="3">
    <source>
        <dbReference type="EMBL" id="CAL6005767.1"/>
    </source>
</evidence>
<keyword evidence="4" id="KW-1185">Reference proteome</keyword>
<dbReference type="Proteomes" id="UP001642409">
    <property type="component" value="Unassembled WGS sequence"/>
</dbReference>
<feature type="compositionally biased region" description="Acidic residues" evidence="1">
    <location>
        <begin position="10"/>
        <end position="41"/>
    </location>
</feature>
<dbReference type="AlphaFoldDB" id="A0AA86P6I1"/>
<accession>A0AA86P6I1</accession>
<gene>
    <name evidence="3" type="ORF">HINF_LOCUS19693</name>
    <name evidence="2" type="ORF">HINF_LOCUS20075</name>
</gene>
<sequence>MSKKYQPEPSSEDVDDQSLLTEEEDYEDDVADSFIADDDDLEQRPVKSRREIEEELDKQNEQKKEREQLKMQQIRDKFAEEDIITTAVDDKDPDLYRIPLRRGQGLKCCFQMTQFLAKLKYKASLDLQTREYNIISVTYAPNDPEGLYIESYDPIDVERLAGNGIFKSYVMPFVRKYNRQPHTKRVQILKEIHHLDRQDEQMQVFIKKRESEMDIKPDQYFQIKRAGVGATFKNKLCRVLKTNLKTASASVLTLTPYRSLNSKEKTNPHRIALEDYRELGAEESFNQELAFESGTYYQGLLVLQVAYENLLPIKNVDQAQINHLFLSGRNNDFQAVQLNTHLKPLALDDQVIIKDYLESGKNLQGSLGIVRELNQDFLYDILITKAAYPEYKNQVIQVERFQLMKHIPRSSHVKVISDQFYGLTGRVIDLVEENDKIYLELRADVVEEYIDRSYKITGDDVIISSDIEAKIDGVHTSTGSEIIDGLALIGGNTLIDQKIIFHKIQLLPLYSNSSQQNNQYFGSILNGNS</sequence>
<comment type="caution">
    <text evidence="2">The sequence shown here is derived from an EMBL/GenBank/DDBJ whole genome shotgun (WGS) entry which is preliminary data.</text>
</comment>
<feature type="compositionally biased region" description="Basic and acidic residues" evidence="1">
    <location>
        <begin position="42"/>
        <end position="66"/>
    </location>
</feature>
<dbReference type="EMBL" id="CAXDID020000052">
    <property type="protein sequence ID" value="CAL6005767.1"/>
    <property type="molecule type" value="Genomic_DNA"/>
</dbReference>
<reference evidence="3 4" key="2">
    <citation type="submission" date="2024-07" db="EMBL/GenBank/DDBJ databases">
        <authorList>
            <person name="Akdeniz Z."/>
        </authorList>
    </citation>
    <scope>NUCLEOTIDE SEQUENCE [LARGE SCALE GENOMIC DNA]</scope>
</reference>
<evidence type="ECO:0000256" key="1">
    <source>
        <dbReference type="SAM" id="MobiDB-lite"/>
    </source>
</evidence>
<dbReference type="EMBL" id="CATOUU010000517">
    <property type="protein sequence ID" value="CAI9932430.1"/>
    <property type="molecule type" value="Genomic_DNA"/>
</dbReference>